<reference evidence="1 2" key="1">
    <citation type="submission" date="2016-10" db="EMBL/GenBank/DDBJ databases">
        <authorList>
            <person name="de Groot N.N."/>
        </authorList>
    </citation>
    <scope>NUCLEOTIDE SEQUENCE [LARGE SCALE GENOMIC DNA]</scope>
    <source>
        <strain evidence="1 2">IBRC-M10418</strain>
    </source>
</reference>
<proteinExistence type="predicted"/>
<organism evidence="1 2">
    <name type="scientific">Halopenitus malekzadehii</name>
    <dbReference type="NCBI Taxonomy" id="1267564"/>
    <lineage>
        <taxon>Archaea</taxon>
        <taxon>Methanobacteriati</taxon>
        <taxon>Methanobacteriota</taxon>
        <taxon>Stenosarchaea group</taxon>
        <taxon>Halobacteria</taxon>
        <taxon>Halobacteriales</taxon>
        <taxon>Haloferacaceae</taxon>
        <taxon>Halopenitus</taxon>
    </lineage>
</organism>
<sequence>MTLSRRALLSSVGTAGTIAVAGCLDFAAGEGPQGPSGEIDELSCDDDSFRRLDQRFPEDGASYVSAYTADDVRFELALQGAEKTYGSDLRVVLRCLDQDVDAEIASDEHIAVQRRTASGWQDVRGTPDGSEVTYPETTKVVNSGGGYTWSLTLREEAVADTLSTADLKVCPALGAGTHRFVYWGLPGDVAIGRQFEIIG</sequence>
<protein>
    <submittedName>
        <fullName evidence="1">Uncharacterized protein</fullName>
    </submittedName>
</protein>
<dbReference type="AlphaFoldDB" id="A0A1H6INF3"/>
<evidence type="ECO:0000313" key="2">
    <source>
        <dbReference type="Proteomes" id="UP000199215"/>
    </source>
</evidence>
<gene>
    <name evidence="1" type="ORF">SAMN05192561_10389</name>
</gene>
<dbReference type="RefSeq" id="WP_092816624.1">
    <property type="nucleotide sequence ID" value="NZ_FNWU01000003.1"/>
</dbReference>
<dbReference type="PROSITE" id="PS51257">
    <property type="entry name" value="PROKAR_LIPOPROTEIN"/>
    <property type="match status" value="1"/>
</dbReference>
<keyword evidence="2" id="KW-1185">Reference proteome</keyword>
<dbReference type="OrthoDB" id="334156at2157"/>
<accession>A0A1H6INF3</accession>
<dbReference type="EMBL" id="FNWU01000003">
    <property type="protein sequence ID" value="SEH49545.1"/>
    <property type="molecule type" value="Genomic_DNA"/>
</dbReference>
<dbReference type="Proteomes" id="UP000199215">
    <property type="component" value="Unassembled WGS sequence"/>
</dbReference>
<name>A0A1H6INF3_9EURY</name>
<evidence type="ECO:0000313" key="1">
    <source>
        <dbReference type="EMBL" id="SEH49545.1"/>
    </source>
</evidence>